<comment type="caution">
    <text evidence="2">The sequence shown here is derived from an EMBL/GenBank/DDBJ whole genome shotgun (WGS) entry which is preliminary data.</text>
</comment>
<keyword evidence="3" id="KW-1185">Reference proteome</keyword>
<dbReference type="GO" id="GO:0030127">
    <property type="term" value="C:COPII vesicle coat"/>
    <property type="evidence" value="ECO:0007669"/>
    <property type="project" value="InterPro"/>
</dbReference>
<dbReference type="EMBL" id="PKPP01025399">
    <property type="protein sequence ID" value="PWA32855.1"/>
    <property type="molecule type" value="Genomic_DNA"/>
</dbReference>
<accession>A0A2U1KAN1</accession>
<protein>
    <submittedName>
        <fullName evidence="2">Sec23/sec24 transport family protein</fullName>
    </submittedName>
</protein>
<proteinExistence type="predicted"/>
<dbReference type="InterPro" id="IPR006896">
    <property type="entry name" value="Sec23/24_trunk_dom"/>
</dbReference>
<dbReference type="GO" id="GO:0008270">
    <property type="term" value="F:zinc ion binding"/>
    <property type="evidence" value="ECO:0007669"/>
    <property type="project" value="TreeGrafter"/>
</dbReference>
<evidence type="ECO:0000259" key="1">
    <source>
        <dbReference type="Pfam" id="PF04811"/>
    </source>
</evidence>
<dbReference type="AlphaFoldDB" id="A0A2U1KAN1"/>
<evidence type="ECO:0000313" key="3">
    <source>
        <dbReference type="Proteomes" id="UP000245207"/>
    </source>
</evidence>
<feature type="domain" description="Sec23/Sec24 trunk" evidence="1">
    <location>
        <begin position="152"/>
        <end position="243"/>
    </location>
</feature>
<dbReference type="SUPFAM" id="SSF53300">
    <property type="entry name" value="vWA-like"/>
    <property type="match status" value="1"/>
</dbReference>
<dbReference type="GO" id="GO:0000149">
    <property type="term" value="F:SNARE binding"/>
    <property type="evidence" value="ECO:0007669"/>
    <property type="project" value="TreeGrafter"/>
</dbReference>
<dbReference type="GO" id="GO:0006886">
    <property type="term" value="P:intracellular protein transport"/>
    <property type="evidence" value="ECO:0007669"/>
    <property type="project" value="InterPro"/>
</dbReference>
<organism evidence="2 3">
    <name type="scientific">Artemisia annua</name>
    <name type="common">Sweet wormwood</name>
    <dbReference type="NCBI Taxonomy" id="35608"/>
    <lineage>
        <taxon>Eukaryota</taxon>
        <taxon>Viridiplantae</taxon>
        <taxon>Streptophyta</taxon>
        <taxon>Embryophyta</taxon>
        <taxon>Tracheophyta</taxon>
        <taxon>Spermatophyta</taxon>
        <taxon>Magnoliopsida</taxon>
        <taxon>eudicotyledons</taxon>
        <taxon>Gunneridae</taxon>
        <taxon>Pentapetalae</taxon>
        <taxon>asterids</taxon>
        <taxon>campanulids</taxon>
        <taxon>Asterales</taxon>
        <taxon>Asteraceae</taxon>
        <taxon>Asteroideae</taxon>
        <taxon>Anthemideae</taxon>
        <taxon>Artemisiinae</taxon>
        <taxon>Artemisia</taxon>
    </lineage>
</organism>
<dbReference type="GO" id="GO:0090110">
    <property type="term" value="P:COPII-coated vesicle cargo loading"/>
    <property type="evidence" value="ECO:0007669"/>
    <property type="project" value="TreeGrafter"/>
</dbReference>
<dbReference type="Gene3D" id="3.40.50.410">
    <property type="entry name" value="von Willebrand factor, type A domain"/>
    <property type="match status" value="1"/>
</dbReference>
<sequence>MESHFQSLKELQEIRNICVHTSKKCMNDDTPMCECHEANYVQHGGYQNQNSHDQYSHLSHNEQPQSNNDYEKSLTELNNEKNRDFEDFRRYWCNRRTVIYSIYAQLDLQLESWDEAFFTRSMKSSAYNLDFSLLRLDHFLSFWSCYIQPQVRIFAFLYGPPDYGPRQLDTRRYGDQYASRGEDNELALLPEQTPFYKDLAVVAVQAGVCMDILVVTNEYTDLASLKFLSIDSGGSLSLYPNTDDATLPQAIYQMLSRPYAFNCVM</sequence>
<dbReference type="OrthoDB" id="989582at2759"/>
<reference evidence="2 3" key="1">
    <citation type="journal article" date="2018" name="Mol. Plant">
        <title>The genome of Artemisia annua provides insight into the evolution of Asteraceae family and artemisinin biosynthesis.</title>
        <authorList>
            <person name="Shen Q."/>
            <person name="Zhang L."/>
            <person name="Liao Z."/>
            <person name="Wang S."/>
            <person name="Yan T."/>
            <person name="Shi P."/>
            <person name="Liu M."/>
            <person name="Fu X."/>
            <person name="Pan Q."/>
            <person name="Wang Y."/>
            <person name="Lv Z."/>
            <person name="Lu X."/>
            <person name="Zhang F."/>
            <person name="Jiang W."/>
            <person name="Ma Y."/>
            <person name="Chen M."/>
            <person name="Hao X."/>
            <person name="Li L."/>
            <person name="Tang Y."/>
            <person name="Lv G."/>
            <person name="Zhou Y."/>
            <person name="Sun X."/>
            <person name="Brodelius P.E."/>
            <person name="Rose J.K.C."/>
            <person name="Tang K."/>
        </authorList>
    </citation>
    <scope>NUCLEOTIDE SEQUENCE [LARGE SCALE GENOMIC DNA]</scope>
    <source>
        <strain evidence="3">cv. Huhao1</strain>
        <tissue evidence="2">Leaf</tissue>
    </source>
</reference>
<dbReference type="Pfam" id="PF04811">
    <property type="entry name" value="Sec23_trunk"/>
    <property type="match status" value="1"/>
</dbReference>
<gene>
    <name evidence="2" type="ORF">CTI12_AA625070</name>
</gene>
<dbReference type="GO" id="GO:0070971">
    <property type="term" value="C:endoplasmic reticulum exit site"/>
    <property type="evidence" value="ECO:0007669"/>
    <property type="project" value="TreeGrafter"/>
</dbReference>
<evidence type="ECO:0000313" key="2">
    <source>
        <dbReference type="EMBL" id="PWA32855.1"/>
    </source>
</evidence>
<dbReference type="PANTHER" id="PTHR13803:SF17">
    <property type="entry name" value="PROTEIN TRANSPORT PROTEIN SEC24"/>
    <property type="match status" value="1"/>
</dbReference>
<dbReference type="InterPro" id="IPR050550">
    <property type="entry name" value="SEC23_SEC24_subfamily"/>
</dbReference>
<dbReference type="InterPro" id="IPR036465">
    <property type="entry name" value="vWFA_dom_sf"/>
</dbReference>
<dbReference type="STRING" id="35608.A0A2U1KAN1"/>
<dbReference type="PANTHER" id="PTHR13803">
    <property type="entry name" value="SEC24-RELATED PROTEIN"/>
    <property type="match status" value="1"/>
</dbReference>
<name>A0A2U1KAN1_ARTAN</name>
<dbReference type="Proteomes" id="UP000245207">
    <property type="component" value="Unassembled WGS sequence"/>
</dbReference>